<name>A0AC34GS85_9BILA</name>
<accession>A0AC34GS85</accession>
<organism evidence="1 2">
    <name type="scientific">Panagrolaimus sp. ES5</name>
    <dbReference type="NCBI Taxonomy" id="591445"/>
    <lineage>
        <taxon>Eukaryota</taxon>
        <taxon>Metazoa</taxon>
        <taxon>Ecdysozoa</taxon>
        <taxon>Nematoda</taxon>
        <taxon>Chromadorea</taxon>
        <taxon>Rhabditida</taxon>
        <taxon>Tylenchina</taxon>
        <taxon>Panagrolaimomorpha</taxon>
        <taxon>Panagrolaimoidea</taxon>
        <taxon>Panagrolaimidae</taxon>
        <taxon>Panagrolaimus</taxon>
    </lineage>
</organism>
<dbReference type="WBParaSite" id="ES5_v2.g736.t1">
    <property type="protein sequence ID" value="ES5_v2.g736.t1"/>
    <property type="gene ID" value="ES5_v2.g736"/>
</dbReference>
<evidence type="ECO:0000313" key="2">
    <source>
        <dbReference type="WBParaSite" id="ES5_v2.g736.t1"/>
    </source>
</evidence>
<reference evidence="2" key="1">
    <citation type="submission" date="2022-11" db="UniProtKB">
        <authorList>
            <consortium name="WormBaseParasite"/>
        </authorList>
    </citation>
    <scope>IDENTIFICATION</scope>
</reference>
<evidence type="ECO:0000313" key="1">
    <source>
        <dbReference type="Proteomes" id="UP000887579"/>
    </source>
</evidence>
<sequence>MYTLSSSFDDAKPKLINGKIVWAGCPSLKQCFSLPYSIMYYMSRNPSSAEAYNKLIQCCKYFFEKNPILVAADLFGKTKICSNEECRGDNEENCCVEIDMAKLSNKIWITNNISLKEENISLFASLIVPKLYRWKNVNFYYIQNGFKYTDFKSYAALLIDIDFFKAQIINDEDGSVVMLEKVLEDVPNVKIFEYSFSNDFSMINASTMRKINTLKNLQHLESFTLAGLPELFNIEDISTFIKDHPAIKICLSFNYQISEEYKTQLDALIDTVIEAAVPKHLICYTGQNEEKYEIMNRRYED</sequence>
<dbReference type="Proteomes" id="UP000887579">
    <property type="component" value="Unplaced"/>
</dbReference>
<protein>
    <submittedName>
        <fullName evidence="2">Uncharacterized protein</fullName>
    </submittedName>
</protein>
<proteinExistence type="predicted"/>